<protein>
    <submittedName>
        <fullName evidence="2">Uncharacterized protein</fullName>
    </submittedName>
</protein>
<keyword evidence="3" id="KW-1185">Reference proteome</keyword>
<proteinExistence type="predicted"/>
<comment type="caution">
    <text evidence="2">The sequence shown here is derived from an EMBL/GenBank/DDBJ whole genome shotgun (WGS) entry which is preliminary data.</text>
</comment>
<reference evidence="2 3" key="1">
    <citation type="submission" date="2016-12" db="EMBL/GenBank/DDBJ databases">
        <title>Bacillus phylogenomics.</title>
        <authorList>
            <person name="Dunlap C."/>
        </authorList>
    </citation>
    <scope>NUCLEOTIDE SEQUENCE [LARGE SCALE GENOMIC DNA]</scope>
    <source>
        <strain evidence="2 3">NRRL B-41327</strain>
    </source>
</reference>
<feature type="chain" id="PRO_5046954991" evidence="1">
    <location>
        <begin position="23"/>
        <end position="156"/>
    </location>
</feature>
<dbReference type="EMBL" id="MRBL01000002">
    <property type="protein sequence ID" value="OMI30296.1"/>
    <property type="molecule type" value="Genomic_DNA"/>
</dbReference>
<feature type="signal peptide" evidence="1">
    <location>
        <begin position="1"/>
        <end position="22"/>
    </location>
</feature>
<name>A0ABX3I897_9BACI</name>
<evidence type="ECO:0000313" key="2">
    <source>
        <dbReference type="EMBL" id="OMI30296.1"/>
    </source>
</evidence>
<accession>A0ABX3I897</accession>
<evidence type="ECO:0000313" key="3">
    <source>
        <dbReference type="Proteomes" id="UP000187046"/>
    </source>
</evidence>
<dbReference type="Proteomes" id="UP000187046">
    <property type="component" value="Unassembled WGS sequence"/>
</dbReference>
<dbReference type="RefSeq" id="WP_043927287.1">
    <property type="nucleotide sequence ID" value="NZ_AZYP01000035.1"/>
</dbReference>
<sequence length="156" mass="17328">MKKFILKILVSVLVISSLSSLGFITKNDEAKAATRAVIYTTQKKAKKIGYTFSTTKTISRKDLNKISDYLDNNDASRNAQLGVVTTILTAPLSPYISIGAGLGATLLSSYIETNGKLVSSKLKKSSKKTFKVKITYRYRFGPREDGYYYISNVKIY</sequence>
<organism evidence="2 3">
    <name type="scientific">Bacillus haynesii</name>
    <dbReference type="NCBI Taxonomy" id="1925021"/>
    <lineage>
        <taxon>Bacteria</taxon>
        <taxon>Bacillati</taxon>
        <taxon>Bacillota</taxon>
        <taxon>Bacilli</taxon>
        <taxon>Bacillales</taxon>
        <taxon>Bacillaceae</taxon>
        <taxon>Bacillus</taxon>
    </lineage>
</organism>
<gene>
    <name evidence="2" type="ORF">BTA31_01675</name>
</gene>
<keyword evidence="1" id="KW-0732">Signal</keyword>
<evidence type="ECO:0000256" key="1">
    <source>
        <dbReference type="SAM" id="SignalP"/>
    </source>
</evidence>